<evidence type="ECO:0000313" key="2">
    <source>
        <dbReference type="Proteomes" id="UP001589818"/>
    </source>
</evidence>
<organism evidence="1 2">
    <name type="scientific">Paenibacillus mendelii</name>
    <dbReference type="NCBI Taxonomy" id="206163"/>
    <lineage>
        <taxon>Bacteria</taxon>
        <taxon>Bacillati</taxon>
        <taxon>Bacillota</taxon>
        <taxon>Bacilli</taxon>
        <taxon>Bacillales</taxon>
        <taxon>Paenibacillaceae</taxon>
        <taxon>Paenibacillus</taxon>
    </lineage>
</organism>
<keyword evidence="2" id="KW-1185">Reference proteome</keyword>
<dbReference type="Proteomes" id="UP001589818">
    <property type="component" value="Unassembled WGS sequence"/>
</dbReference>
<evidence type="ECO:0008006" key="3">
    <source>
        <dbReference type="Google" id="ProtNLM"/>
    </source>
</evidence>
<sequence length="759" mass="87577">MYNTKEQITIAGAQFQLLFDWLNEEGGFGYTLQVKGTDGFWRNVSAEGNPLVRGRSFNLFPSEIVELRPNEAWKLSGTGSARNEKNEVFAYPWAAIVAFDETNGWLKVKVEVDSEQDIALQMVDGVEPELTVDMGLLPPYDRGDHVWFKTSINNPTKWNDEAHGNDCPAMYYYDAYSHFDLMMYFDMTDMSWMSRDNVARFLNYRCGFRRRYKPAPAYELGLYADGFSGYVFPKGKQTFTYYIKAKLRASSPTESRALTELMDNCLQLVPAEARWPDKATDWTDFAERCTTDLMDPQCWNFNESYDDFILNYVNGYSPAWQEAFESKNLTIDFTKSPCIDSAVFIGYPLSVVDALMPNRPYSRLLERILKFTRTYIQHKLEDDQARKSSGNEVYGQSITGTWQYVYILEQIWQIGHMKGDKLLLDYVQSEIDEVLIPMSRGVSYLYPLSFDMKTLRKHGNGDAYMVAGIYAYFMVNLYKAESKPLYLEEAARALKPLLHMPVNSLSQEVFMFGLGIQAASELYKLTGDEEYNEIYDYLVAQNLRMMYWFNDETKEEYRSYNTFAMFQACSPIIYPAFFENIECLARIASTLDTHDASKGLLRVFNHARKNNLFLFPQCLPANRHSSNLMYVPFENLGVLEDEKTGWIGQEIYGCGQVYQAYLMWEAFGKSSDRDILTLNLDNYKITDLGGIHERDLHFIVYNPETERRTFDITFAPLIRGGRAWIGDTRGARNREIEIVNGAIALSLDADQPLYLTITR</sequence>
<dbReference type="RefSeq" id="WP_204816927.1">
    <property type="nucleotide sequence ID" value="NZ_JANHOF010000002.1"/>
</dbReference>
<name>A0ABV6JJX9_9BACL</name>
<reference evidence="1 2" key="1">
    <citation type="submission" date="2024-09" db="EMBL/GenBank/DDBJ databases">
        <authorList>
            <person name="Sun Q."/>
            <person name="Mori K."/>
        </authorList>
    </citation>
    <scope>NUCLEOTIDE SEQUENCE [LARGE SCALE GENOMIC DNA]</scope>
    <source>
        <strain evidence="1 2">CCM 4839</strain>
    </source>
</reference>
<accession>A0ABV6JJX9</accession>
<protein>
    <recommendedName>
        <fullName evidence="3">Alpha-L-rhamnosidase six-hairpin glycosidase domain-containing protein</fullName>
    </recommendedName>
</protein>
<proteinExistence type="predicted"/>
<evidence type="ECO:0000313" key="1">
    <source>
        <dbReference type="EMBL" id="MFC0396230.1"/>
    </source>
</evidence>
<dbReference type="EMBL" id="JBHLVF010000047">
    <property type="protein sequence ID" value="MFC0396230.1"/>
    <property type="molecule type" value="Genomic_DNA"/>
</dbReference>
<comment type="caution">
    <text evidence="1">The sequence shown here is derived from an EMBL/GenBank/DDBJ whole genome shotgun (WGS) entry which is preliminary data.</text>
</comment>
<gene>
    <name evidence="1" type="ORF">ACFFJ8_33240</name>
</gene>